<evidence type="ECO:0000256" key="1">
    <source>
        <dbReference type="SAM" id="SignalP"/>
    </source>
</evidence>
<name>A0AAV4NPQ0_9ARAC</name>
<comment type="caution">
    <text evidence="2">The sequence shown here is derived from an EMBL/GenBank/DDBJ whole genome shotgun (WGS) entry which is preliminary data.</text>
</comment>
<accession>A0AAV4NPQ0</accession>
<gene>
    <name evidence="2" type="ORF">CDAR_260541</name>
</gene>
<reference evidence="2 3" key="1">
    <citation type="submission" date="2021-06" db="EMBL/GenBank/DDBJ databases">
        <title>Caerostris darwini draft genome.</title>
        <authorList>
            <person name="Kono N."/>
            <person name="Arakawa K."/>
        </authorList>
    </citation>
    <scope>NUCLEOTIDE SEQUENCE [LARGE SCALE GENOMIC DNA]</scope>
</reference>
<feature type="chain" id="PRO_5043495395" evidence="1">
    <location>
        <begin position="28"/>
        <end position="127"/>
    </location>
</feature>
<evidence type="ECO:0000313" key="2">
    <source>
        <dbReference type="EMBL" id="GIX86668.1"/>
    </source>
</evidence>
<dbReference type="AlphaFoldDB" id="A0AAV4NPQ0"/>
<evidence type="ECO:0000313" key="3">
    <source>
        <dbReference type="Proteomes" id="UP001054837"/>
    </source>
</evidence>
<protein>
    <submittedName>
        <fullName evidence="2">Uncharacterized protein</fullName>
    </submittedName>
</protein>
<keyword evidence="1" id="KW-0732">Signal</keyword>
<sequence>MGTLNPSGVRWNLLFLLLMSSADRGRSDSKEENGIVWPCSSGLQPKDVGRMAFQNVRQEKQAGVPGHAAGVSNSEAASESGLRFCPIEQVGDQQPEQRHSRKRGQAHRLRTSFFLSLFLHLEGEIEQ</sequence>
<feature type="signal peptide" evidence="1">
    <location>
        <begin position="1"/>
        <end position="27"/>
    </location>
</feature>
<keyword evidence="3" id="KW-1185">Reference proteome</keyword>
<organism evidence="2 3">
    <name type="scientific">Caerostris darwini</name>
    <dbReference type="NCBI Taxonomy" id="1538125"/>
    <lineage>
        <taxon>Eukaryota</taxon>
        <taxon>Metazoa</taxon>
        <taxon>Ecdysozoa</taxon>
        <taxon>Arthropoda</taxon>
        <taxon>Chelicerata</taxon>
        <taxon>Arachnida</taxon>
        <taxon>Araneae</taxon>
        <taxon>Araneomorphae</taxon>
        <taxon>Entelegynae</taxon>
        <taxon>Araneoidea</taxon>
        <taxon>Araneidae</taxon>
        <taxon>Caerostris</taxon>
    </lineage>
</organism>
<dbReference type="Proteomes" id="UP001054837">
    <property type="component" value="Unassembled WGS sequence"/>
</dbReference>
<dbReference type="EMBL" id="BPLQ01001908">
    <property type="protein sequence ID" value="GIX86668.1"/>
    <property type="molecule type" value="Genomic_DNA"/>
</dbReference>
<proteinExistence type="predicted"/>